<dbReference type="EMBL" id="MLAK01001115">
    <property type="protein sequence ID" value="OHS97436.1"/>
    <property type="molecule type" value="Genomic_DNA"/>
</dbReference>
<dbReference type="PANTHER" id="PTHR45661">
    <property type="entry name" value="SURFACE ANTIGEN"/>
    <property type="match status" value="1"/>
</dbReference>
<dbReference type="InterPro" id="IPR053139">
    <property type="entry name" value="Surface_bspA-like"/>
</dbReference>
<dbReference type="PANTHER" id="PTHR45661:SF3">
    <property type="entry name" value="IG-LIKE DOMAIN-CONTAINING PROTEIN"/>
    <property type="match status" value="1"/>
</dbReference>
<dbReference type="InterPro" id="IPR032675">
    <property type="entry name" value="LRR_dom_sf"/>
</dbReference>
<dbReference type="AlphaFoldDB" id="A0A1J4JJL6"/>
<dbReference type="VEuPathDB" id="TrichDB:TRFO_09436"/>
<organism evidence="1 2">
    <name type="scientific">Tritrichomonas foetus</name>
    <dbReference type="NCBI Taxonomy" id="1144522"/>
    <lineage>
        <taxon>Eukaryota</taxon>
        <taxon>Metamonada</taxon>
        <taxon>Parabasalia</taxon>
        <taxon>Tritrichomonadida</taxon>
        <taxon>Tritrichomonadidae</taxon>
        <taxon>Tritrichomonas</taxon>
    </lineage>
</organism>
<evidence type="ECO:0000313" key="1">
    <source>
        <dbReference type="EMBL" id="OHS97436.1"/>
    </source>
</evidence>
<evidence type="ECO:0008006" key="3">
    <source>
        <dbReference type="Google" id="ProtNLM"/>
    </source>
</evidence>
<dbReference type="Gene3D" id="3.80.10.10">
    <property type="entry name" value="Ribonuclease Inhibitor"/>
    <property type="match status" value="3"/>
</dbReference>
<dbReference type="SUPFAM" id="SSF52058">
    <property type="entry name" value="L domain-like"/>
    <property type="match status" value="2"/>
</dbReference>
<accession>A0A1J4JJL6</accession>
<comment type="caution">
    <text evidence="1">The sequence shown here is derived from an EMBL/GenBank/DDBJ whole genome shotgun (WGS) entry which is preliminary data.</text>
</comment>
<dbReference type="GeneID" id="94829571"/>
<protein>
    <recommendedName>
        <fullName evidence="3">Surface antigen BspA-like</fullName>
    </recommendedName>
</protein>
<name>A0A1J4JJL6_9EUKA</name>
<evidence type="ECO:0000313" key="2">
    <source>
        <dbReference type="Proteomes" id="UP000179807"/>
    </source>
</evidence>
<dbReference type="InterPro" id="IPR026906">
    <property type="entry name" value="LRR_5"/>
</dbReference>
<dbReference type="OrthoDB" id="2015831at2759"/>
<proteinExistence type="predicted"/>
<keyword evidence="2" id="KW-1185">Reference proteome</keyword>
<reference evidence="1" key="1">
    <citation type="submission" date="2016-10" db="EMBL/GenBank/DDBJ databases">
        <authorList>
            <person name="Benchimol M."/>
            <person name="Almeida L.G."/>
            <person name="Vasconcelos A.T."/>
            <person name="Perreira-Neves A."/>
            <person name="Rosa I.A."/>
            <person name="Tasca T."/>
            <person name="Bogo M.R."/>
            <person name="de Souza W."/>
        </authorList>
    </citation>
    <scope>NUCLEOTIDE SEQUENCE [LARGE SCALE GENOMIC DNA]</scope>
    <source>
        <strain evidence="1">K</strain>
    </source>
</reference>
<dbReference type="Pfam" id="PF13306">
    <property type="entry name" value="LRR_5"/>
    <property type="match status" value="3"/>
</dbReference>
<gene>
    <name evidence="1" type="ORF">TRFO_09436</name>
</gene>
<dbReference type="RefSeq" id="XP_068350573.1">
    <property type="nucleotide sequence ID" value="XM_068494867.1"/>
</dbReference>
<sequence length="565" mass="62349">MLVAFILFLRTCDENIVITKSGNVDYVAPLEYEECDSKTLEIGEGIILIGMRAFYLCSNLQAITLPSTLQVIKNSAFMYCTSLTSVVIPEGVETLEENVFRCCTSMASLSLPSTISSIQIVAFQESMTKLTDIQFPNGNPTFSASNGMIYTDTILMMCSNAVTEVNWWPPNVKELRTHCFVFCKLITEIILPSTLETLGSRSLYSMTLLTSLELGTSIKVFNDAAVELCSSLQSINVAESNPYFRSVNGVLFTKDLTELLFYPIAKKGDTYMIPSATGTLSIRSFSSVAELEKFEVENGNTKLKAINGIIYSLDEKTVIRAPPKITSYIVPDGIETIGVGAFYTCRISSISFPPSVSTISESAFHSTIISSHITIPDTVEYIGSNAFYSLGYLPSVTIECQLTSLSYGMFINCHRMTSCQLPNSIITIEDSVFNLCSKLENINIPPNLRSIGKFAFYSCLSLPNFEFPKTLESIGASAFESCLGFTQVTIPARVSYVPQLAFSTCTNTKLVIFESCNTQYHSTAFYSIPDFDKPQCISSKTFTTSMDRSSSIRSSLFLLTFLINF</sequence>
<dbReference type="Proteomes" id="UP000179807">
    <property type="component" value="Unassembled WGS sequence"/>
</dbReference>